<feature type="non-terminal residue" evidence="1">
    <location>
        <position position="1"/>
    </location>
</feature>
<gene>
    <name evidence="1" type="primary">ORF10058</name>
</gene>
<name>A0A0B6Y1Z9_9EUPU</name>
<feature type="non-terminal residue" evidence="1">
    <location>
        <position position="175"/>
    </location>
</feature>
<proteinExistence type="predicted"/>
<dbReference type="EMBL" id="HACG01003309">
    <property type="protein sequence ID" value="CEK50174.1"/>
    <property type="molecule type" value="Transcribed_RNA"/>
</dbReference>
<evidence type="ECO:0000313" key="1">
    <source>
        <dbReference type="EMBL" id="CEK50174.1"/>
    </source>
</evidence>
<dbReference type="AlphaFoldDB" id="A0A0B6Y1Z9"/>
<sequence length="175" mass="19071">VDLVKSQQKFSPQVSTHLPNVKAILANSVLGRLQESSECHAMSVTNNQNSNSPGLQIRNGQAQNSLNGVLKPADSFISKVSLDSHHVHVTTGSLLQPIDRKENLHSHQSAHFMQTGMNTAVKSVSMSQISPVVIKPAPIIQRGQYLPQQLSTSLLYSDAHIKHQQNMQLSATVLP</sequence>
<accession>A0A0B6Y1Z9</accession>
<protein>
    <submittedName>
        <fullName evidence="1">Uncharacterized protein</fullName>
    </submittedName>
</protein>
<reference evidence="1" key="1">
    <citation type="submission" date="2014-12" db="EMBL/GenBank/DDBJ databases">
        <title>Insight into the proteome of Arion vulgaris.</title>
        <authorList>
            <person name="Aradska J."/>
            <person name="Bulat T."/>
            <person name="Smidak R."/>
            <person name="Sarate P."/>
            <person name="Gangsoo J."/>
            <person name="Sialana F."/>
            <person name="Bilban M."/>
            <person name="Lubec G."/>
        </authorList>
    </citation>
    <scope>NUCLEOTIDE SEQUENCE</scope>
    <source>
        <tissue evidence="1">Skin</tissue>
    </source>
</reference>
<organism evidence="1">
    <name type="scientific">Arion vulgaris</name>
    <dbReference type="NCBI Taxonomy" id="1028688"/>
    <lineage>
        <taxon>Eukaryota</taxon>
        <taxon>Metazoa</taxon>
        <taxon>Spiralia</taxon>
        <taxon>Lophotrochozoa</taxon>
        <taxon>Mollusca</taxon>
        <taxon>Gastropoda</taxon>
        <taxon>Heterobranchia</taxon>
        <taxon>Euthyneura</taxon>
        <taxon>Panpulmonata</taxon>
        <taxon>Eupulmonata</taxon>
        <taxon>Stylommatophora</taxon>
        <taxon>Helicina</taxon>
        <taxon>Arionoidea</taxon>
        <taxon>Arionidae</taxon>
        <taxon>Arion</taxon>
    </lineage>
</organism>